<feature type="signal peptide" evidence="1">
    <location>
        <begin position="1"/>
        <end position="19"/>
    </location>
</feature>
<dbReference type="Proteomes" id="UP001155163">
    <property type="component" value="Unassembled WGS sequence"/>
</dbReference>
<reference evidence="4 5" key="1">
    <citation type="journal article" date="2022" name="Int. J. Syst. Evol. Microbiol.">
        <title>Pseudomonas aegrilactucae sp. nov. and Pseudomonas morbosilactucae sp. nov., pathogens causing bacterial rot of lettuce in Japan.</title>
        <authorList>
            <person name="Sawada H."/>
            <person name="Fujikawa T."/>
            <person name="Satou M."/>
        </authorList>
    </citation>
    <scope>NUCLEOTIDE SEQUENCE [LARGE SCALE GENOMIC DNA]</scope>
    <source>
        <strain evidence="2 4">MAFF 302030</strain>
        <strain evidence="3 5">MAFF 302046</strain>
    </source>
</reference>
<keyword evidence="5" id="KW-1185">Reference proteome</keyword>
<evidence type="ECO:0000313" key="2">
    <source>
        <dbReference type="EMBL" id="MCK9798445.1"/>
    </source>
</evidence>
<evidence type="ECO:0000313" key="5">
    <source>
        <dbReference type="Proteomes" id="UP001155163"/>
    </source>
</evidence>
<dbReference type="EMBL" id="JALQCX010000004">
    <property type="protein sequence ID" value="MCK9812936.1"/>
    <property type="molecule type" value="Genomic_DNA"/>
</dbReference>
<dbReference type="Proteomes" id="UP001155059">
    <property type="component" value="Unassembled WGS sequence"/>
</dbReference>
<organism evidence="2 4">
    <name type="scientific">Pseudomonas morbosilactucae</name>
    <dbReference type="NCBI Taxonomy" id="2938197"/>
    <lineage>
        <taxon>Bacteria</taxon>
        <taxon>Pseudomonadati</taxon>
        <taxon>Pseudomonadota</taxon>
        <taxon>Gammaproteobacteria</taxon>
        <taxon>Pseudomonadales</taxon>
        <taxon>Pseudomonadaceae</taxon>
        <taxon>Pseudomonas</taxon>
    </lineage>
</organism>
<evidence type="ECO:0000313" key="3">
    <source>
        <dbReference type="EMBL" id="MCK9812936.1"/>
    </source>
</evidence>
<dbReference type="RefSeq" id="WP_268261078.1">
    <property type="nucleotide sequence ID" value="NZ_JALQCW010000025.1"/>
</dbReference>
<evidence type="ECO:0000256" key="1">
    <source>
        <dbReference type="SAM" id="SignalP"/>
    </source>
</evidence>
<accession>A0A9X1YXU2</accession>
<proteinExistence type="predicted"/>
<keyword evidence="1" id="KW-0732">Signal</keyword>
<dbReference type="AlphaFoldDB" id="A0A9X1YXU2"/>
<feature type="chain" id="PRO_5040790128" evidence="1">
    <location>
        <begin position="20"/>
        <end position="110"/>
    </location>
</feature>
<gene>
    <name evidence="2" type="ORF">M1B34_12085</name>
    <name evidence="3" type="ORF">M1B35_01900</name>
</gene>
<reference evidence="4 5" key="2">
    <citation type="journal article" date="2023" name="Plant Pathol.">
        <title>Dismantling and reorganizing Pseudomonas marginalis sensu#lato.</title>
        <authorList>
            <person name="Sawada H."/>
            <person name="Fujikawa T."/>
            <person name="Satou M."/>
        </authorList>
    </citation>
    <scope>NUCLEOTIDE SEQUENCE [LARGE SCALE GENOMIC DNA]</scope>
    <source>
        <strain evidence="2 4">MAFF 302030</strain>
        <strain evidence="3 5">MAFF 302046</strain>
    </source>
</reference>
<dbReference type="Pfam" id="PF09498">
    <property type="entry name" value="DUF2388"/>
    <property type="match status" value="1"/>
</dbReference>
<name>A0A9X1YXU2_9PSED</name>
<evidence type="ECO:0000313" key="4">
    <source>
        <dbReference type="Proteomes" id="UP001155059"/>
    </source>
</evidence>
<dbReference type="InterPro" id="IPR012661">
    <property type="entry name" value="CHP02448"/>
</dbReference>
<sequence>MALKLAVILIGGLAGNALAEVPHDPPNSLEKAFSMTGVAPSITTIFTTDLSSEEKMLKWSQAREEACLFIASDGAIRGVFFEQALARARSLYPAAALSDRHWALQFASAR</sequence>
<comment type="caution">
    <text evidence="2">The sequence shown here is derived from an EMBL/GenBank/DDBJ whole genome shotgun (WGS) entry which is preliminary data.</text>
</comment>
<protein>
    <submittedName>
        <fullName evidence="2">DUF2388 domain-containing protein</fullName>
    </submittedName>
</protein>
<dbReference type="EMBL" id="JALQCW010000025">
    <property type="protein sequence ID" value="MCK9798445.1"/>
    <property type="molecule type" value="Genomic_DNA"/>
</dbReference>